<evidence type="ECO:0000256" key="1">
    <source>
        <dbReference type="ARBA" id="ARBA00022691"/>
    </source>
</evidence>
<dbReference type="Gene3D" id="2.40.30.70">
    <property type="entry name" value="YaeB-like"/>
    <property type="match status" value="1"/>
</dbReference>
<dbReference type="PROSITE" id="PS51668">
    <property type="entry name" value="TSAA_2"/>
    <property type="match status" value="1"/>
</dbReference>
<name>A0A6N2TTJ7_9FIRM</name>
<dbReference type="InterPro" id="IPR036413">
    <property type="entry name" value="YaeB-like_sf"/>
</dbReference>
<gene>
    <name evidence="4" type="primary">tsaA</name>
    <name evidence="4" type="ORF">BGLFYP119_01718</name>
</gene>
<dbReference type="InterPro" id="IPR023370">
    <property type="entry name" value="TrmO-like_N"/>
</dbReference>
<dbReference type="GO" id="GO:0032259">
    <property type="term" value="P:methylation"/>
    <property type="evidence" value="ECO:0007669"/>
    <property type="project" value="UniProtKB-KW"/>
</dbReference>
<accession>A0A6N2TTJ7</accession>
<dbReference type="InterPro" id="IPR023368">
    <property type="entry name" value="UPF0066_cons_site"/>
</dbReference>
<keyword evidence="1" id="KW-0949">S-adenosyl-L-methionine</keyword>
<dbReference type="GO" id="GO:0008168">
    <property type="term" value="F:methyltransferase activity"/>
    <property type="evidence" value="ECO:0007669"/>
    <property type="project" value="UniProtKB-KW"/>
</dbReference>
<evidence type="ECO:0000259" key="3">
    <source>
        <dbReference type="PROSITE" id="PS51668"/>
    </source>
</evidence>
<dbReference type="InterPro" id="IPR036414">
    <property type="entry name" value="YaeB_N_sf"/>
</dbReference>
<dbReference type="PANTHER" id="PTHR12818">
    <property type="entry name" value="TRNA (ADENINE(37)-N6)-METHYLTRANSFERASE"/>
    <property type="match status" value="1"/>
</dbReference>
<keyword evidence="4" id="KW-0489">Methyltransferase</keyword>
<dbReference type="PROSITE" id="PS01318">
    <property type="entry name" value="TSAA_1"/>
    <property type="match status" value="1"/>
</dbReference>
<sequence>MSDTFQGSNLKIIARIENDFCEKFGIPHQSGRLMEQKARIIFEPEFRVAEAFRGIEEYDYIWLIWQFSEAVREKWSPTVRPPRLGGNLRKGVFATRSPFRPNSLGLSSVRLEKVEFHSQLGPVLHVAGADLMNGTPIFDIKPYLPSADSHREARGGFTDRIQDHRLEVKFPEEFLEKIDKERRQALIEVLENDPRPGYQEDPERIYGISYGKNNIKFRVKENILTVVNVMEYKKV</sequence>
<dbReference type="InterPro" id="IPR041369">
    <property type="entry name" value="TrmO_C"/>
</dbReference>
<organism evidence="4">
    <name type="scientific">Blautia glucerasea</name>
    <dbReference type="NCBI Taxonomy" id="536633"/>
    <lineage>
        <taxon>Bacteria</taxon>
        <taxon>Bacillati</taxon>
        <taxon>Bacillota</taxon>
        <taxon>Clostridia</taxon>
        <taxon>Lachnospirales</taxon>
        <taxon>Lachnospiraceae</taxon>
        <taxon>Blautia</taxon>
    </lineage>
</organism>
<dbReference type="EMBL" id="CACRST010000014">
    <property type="protein sequence ID" value="VYT07972.1"/>
    <property type="molecule type" value="Genomic_DNA"/>
</dbReference>
<proteinExistence type="inferred from homology"/>
<dbReference type="Pfam" id="PF18389">
    <property type="entry name" value="TrmO_C"/>
    <property type="match status" value="1"/>
</dbReference>
<evidence type="ECO:0000256" key="2">
    <source>
        <dbReference type="ARBA" id="ARBA00033753"/>
    </source>
</evidence>
<dbReference type="RefSeq" id="WP_156354036.1">
    <property type="nucleotide sequence ID" value="NZ_CACRST010000014.1"/>
</dbReference>
<protein>
    <submittedName>
        <fullName evidence="4">Putative tRNA (Adenine(37)-N6)-methyltransferase</fullName>
        <ecNumber evidence="4">2.1.1.-</ecNumber>
    </submittedName>
</protein>
<reference evidence="4" key="1">
    <citation type="submission" date="2019-11" db="EMBL/GenBank/DDBJ databases">
        <authorList>
            <person name="Feng L."/>
        </authorList>
    </citation>
    <scope>NUCLEOTIDE SEQUENCE</scope>
    <source>
        <strain evidence="4">BgluceraseaLFYP119</strain>
    </source>
</reference>
<dbReference type="InterPro" id="IPR040372">
    <property type="entry name" value="YaeB-like"/>
</dbReference>
<dbReference type="CDD" id="cd09281">
    <property type="entry name" value="UPF0066"/>
    <property type="match status" value="1"/>
</dbReference>
<dbReference type="Gene3D" id="3.30.2310.10">
    <property type="entry name" value="YaeB-like"/>
    <property type="match status" value="1"/>
</dbReference>
<keyword evidence="4" id="KW-0808">Transferase</keyword>
<dbReference type="SUPFAM" id="SSF118196">
    <property type="entry name" value="YaeB-like"/>
    <property type="match status" value="1"/>
</dbReference>
<dbReference type="EC" id="2.1.1.-" evidence="4"/>
<dbReference type="PANTHER" id="PTHR12818:SF0">
    <property type="entry name" value="TRNA (ADENINE(37)-N6)-METHYLTRANSFERASE"/>
    <property type="match status" value="1"/>
</dbReference>
<evidence type="ECO:0000313" key="4">
    <source>
        <dbReference type="EMBL" id="VYT07972.1"/>
    </source>
</evidence>
<feature type="domain" description="TsaA-like" evidence="3">
    <location>
        <begin position="10"/>
        <end position="152"/>
    </location>
</feature>
<dbReference type="AlphaFoldDB" id="A0A6N2TTJ7"/>
<comment type="similarity">
    <text evidence="2">Belongs to the tRNA methyltransferase O family.</text>
</comment>
<dbReference type="NCBIfam" id="TIGR00104">
    <property type="entry name" value="tRNA_TsaA"/>
    <property type="match status" value="1"/>
</dbReference>
<dbReference type="Pfam" id="PF01980">
    <property type="entry name" value="TrmO_N"/>
    <property type="match status" value="1"/>
</dbReference>